<dbReference type="AlphaFoldDB" id="A0A3N6SKL4"/>
<accession>A0A3N6SKL4</accession>
<keyword evidence="2" id="KW-1185">Reference proteome</keyword>
<gene>
    <name evidence="1" type="ORF">EB241_06280</name>
</gene>
<sequence>MIAKFTLPPLAELVRLAHSPQTDTNWSDFIRHYTADEPVATKYALKKLYGIINRQLFQQHYAGARHCPEFYALLTAIHLMNQKYKFWHQNFIDLEIEKSLVKDSLSAWDYFDAGRHQVVEGLPAGSLNGNEKLDFYLAFTQFLNSQNSEYSEAEEMTAELDYFVAEFMRTVPRTRNDYTLPATLLDAGLSTAVEELIQLAEQVKNKVLEGVNESETDPGKAMFSAVAKNACLHECINHASHHINASQSVPGPLNAFVAEHFDDLLSYSARRGGIEGVGGVISDVNVPNRLCKTVRVCLMLHALDRPAGNVIQTFRRLQLPFEQNVMAGILLFHSKHKIQIKRIDRGATSKVWSLWQELEKFVGKTPDVTDEKVLFDAVRQQITLFPPELLKYLCSFFSAVTSLPDGPQLRSETLESYYRARATKWMAHRVIYRLAVSLPFNQYRVWNRLFCLQLRKKVASKRLLMKGTNQEIYHV</sequence>
<dbReference type="EMBL" id="RHHM01000003">
    <property type="protein sequence ID" value="RQM39351.1"/>
    <property type="molecule type" value="Genomic_DNA"/>
</dbReference>
<name>A0A3N6SKL4_9GAMM</name>
<organism evidence="1 2">
    <name type="scientific">Erwinia psidii</name>
    <dbReference type="NCBI Taxonomy" id="69224"/>
    <lineage>
        <taxon>Bacteria</taxon>
        <taxon>Pseudomonadati</taxon>
        <taxon>Pseudomonadota</taxon>
        <taxon>Gammaproteobacteria</taxon>
        <taxon>Enterobacterales</taxon>
        <taxon>Erwiniaceae</taxon>
        <taxon>Erwinia</taxon>
    </lineage>
</organism>
<dbReference type="RefSeq" id="WP_124232319.1">
    <property type="nucleotide sequence ID" value="NZ_RHHM01000003.1"/>
</dbReference>
<dbReference type="OrthoDB" id="9818005at2"/>
<protein>
    <submittedName>
        <fullName evidence="1">Uncharacterized protein</fullName>
    </submittedName>
</protein>
<dbReference type="Proteomes" id="UP000279457">
    <property type="component" value="Unassembled WGS sequence"/>
</dbReference>
<reference evidence="1 2" key="1">
    <citation type="submission" date="2018-10" db="EMBL/GenBank/DDBJ databases">
        <title>Draft genome sequence for the type isolate of Erwinia psidii, agent causal of bacterial blight in guava (Psidium guajava) and wilt and die-back of Eucalyptus spp.</title>
        <authorList>
            <person name="Hermenegildo P.S."/>
            <person name="Santos S.A."/>
            <person name="Guimaraes L.M.S."/>
            <person name="Vidigal P.M.P."/>
            <person name="Pereira I.C."/>
            <person name="Badel J.L."/>
            <person name="Alfenas-Zerbini P."/>
            <person name="Ferreira M.A.S.V."/>
            <person name="Alfenas A.C."/>
        </authorList>
    </citation>
    <scope>NUCLEOTIDE SEQUENCE [LARGE SCALE GENOMIC DNA]</scope>
    <source>
        <strain evidence="1 2">IBSBF 435</strain>
    </source>
</reference>
<evidence type="ECO:0000313" key="1">
    <source>
        <dbReference type="EMBL" id="RQM39351.1"/>
    </source>
</evidence>
<proteinExistence type="predicted"/>
<evidence type="ECO:0000313" key="2">
    <source>
        <dbReference type="Proteomes" id="UP000279457"/>
    </source>
</evidence>
<comment type="caution">
    <text evidence="1">The sequence shown here is derived from an EMBL/GenBank/DDBJ whole genome shotgun (WGS) entry which is preliminary data.</text>
</comment>